<keyword evidence="4" id="KW-1185">Reference proteome</keyword>
<evidence type="ECO:0000259" key="2">
    <source>
        <dbReference type="Pfam" id="PF16036"/>
    </source>
</evidence>
<dbReference type="SUPFAM" id="SSF54626">
    <property type="entry name" value="Chalcone isomerase"/>
    <property type="match status" value="1"/>
</dbReference>
<dbReference type="Proteomes" id="UP000019760">
    <property type="component" value="Unassembled WGS sequence"/>
</dbReference>
<dbReference type="InterPro" id="IPR016088">
    <property type="entry name" value="Chalcone_isomerase_3-sand"/>
</dbReference>
<protein>
    <recommendedName>
        <fullName evidence="2">Chalcone isomerase domain-containing protein</fullName>
    </recommendedName>
</protein>
<reference evidence="4" key="1">
    <citation type="journal article" date="2014" name="FEMS Microbiol. Lett.">
        <title>Draft Genomic DNA Sequence of the Facultatively Methylotrophic Bacterium Acidomonas methanolica type strain MB58.</title>
        <authorList>
            <person name="Higashiura N."/>
            <person name="Hadano H."/>
            <person name="Hirakawa H."/>
            <person name="Matsutani M."/>
            <person name="Takabe S."/>
            <person name="Matsushita K."/>
            <person name="Azuma Y."/>
        </authorList>
    </citation>
    <scope>NUCLEOTIDE SEQUENCE [LARGE SCALE GENOMIC DNA]</scope>
    <source>
        <strain evidence="4">MB58</strain>
    </source>
</reference>
<dbReference type="GO" id="GO:0016872">
    <property type="term" value="F:intramolecular lyase activity"/>
    <property type="evidence" value="ECO:0007669"/>
    <property type="project" value="InterPro"/>
</dbReference>
<dbReference type="OrthoDB" id="7277038at2"/>
<keyword evidence="1" id="KW-0732">Signal</keyword>
<dbReference type="InterPro" id="IPR016087">
    <property type="entry name" value="Chalcone_isomerase"/>
</dbReference>
<reference evidence="3 4" key="2">
    <citation type="journal article" date="2014" name="FEMS Microbiol. Lett.">
        <title>Draft genomic DNA sequence of the facultatively methylotrophic bacterium Acidomonas methanolica type strain MB58.</title>
        <authorList>
            <person name="Higashiura N."/>
            <person name="Hadano H."/>
            <person name="Hirakawa H."/>
            <person name="Matsutani M."/>
            <person name="Takabe S."/>
            <person name="Matsushita K."/>
            <person name="Azuma Y."/>
        </authorList>
    </citation>
    <scope>NUCLEOTIDE SEQUENCE [LARGE SCALE GENOMIC DNA]</scope>
    <source>
        <strain evidence="3 4">MB58</strain>
    </source>
</reference>
<comment type="caution">
    <text evidence="3">The sequence shown here is derived from an EMBL/GenBank/DDBJ whole genome shotgun (WGS) entry which is preliminary data.</text>
</comment>
<evidence type="ECO:0000313" key="4">
    <source>
        <dbReference type="Proteomes" id="UP000019760"/>
    </source>
</evidence>
<feature type="signal peptide" evidence="1">
    <location>
        <begin position="1"/>
        <end position="25"/>
    </location>
</feature>
<proteinExistence type="predicted"/>
<dbReference type="InterPro" id="IPR036298">
    <property type="entry name" value="Chalcone_isomerase_sf"/>
</dbReference>
<organism evidence="3 4">
    <name type="scientific">Acidomonas methanolica NBRC 104435</name>
    <dbReference type="NCBI Taxonomy" id="1231351"/>
    <lineage>
        <taxon>Bacteria</taxon>
        <taxon>Pseudomonadati</taxon>
        <taxon>Pseudomonadota</taxon>
        <taxon>Alphaproteobacteria</taxon>
        <taxon>Acetobacterales</taxon>
        <taxon>Acetobacteraceae</taxon>
        <taxon>Acidomonas</taxon>
    </lineage>
</organism>
<dbReference type="PROSITE" id="PS51257">
    <property type="entry name" value="PROKAR_LIPOPROTEIN"/>
    <property type="match status" value="1"/>
</dbReference>
<dbReference type="RefSeq" id="WP_052511673.1">
    <property type="nucleotide sequence ID" value="NZ_BAND01000015.1"/>
</dbReference>
<dbReference type="AlphaFoldDB" id="A0A023D268"/>
<evidence type="ECO:0000313" key="3">
    <source>
        <dbReference type="EMBL" id="GAJ28217.1"/>
    </source>
</evidence>
<accession>A0A023D268</accession>
<dbReference type="EMBL" id="BAND01000015">
    <property type="protein sequence ID" value="GAJ28217.1"/>
    <property type="molecule type" value="Genomic_DNA"/>
</dbReference>
<dbReference type="Pfam" id="PF16036">
    <property type="entry name" value="Chalcone_3"/>
    <property type="match status" value="1"/>
</dbReference>
<feature type="domain" description="Chalcone isomerase" evidence="2">
    <location>
        <begin position="35"/>
        <end position="199"/>
    </location>
</feature>
<name>A0A023D268_ACIMT</name>
<dbReference type="Gene3D" id="3.50.70.10">
    <property type="match status" value="1"/>
</dbReference>
<gene>
    <name evidence="3" type="ORF">Amme_015_084</name>
</gene>
<sequence>MVLSRSGARRAFLFLTVSLSCGVLAAPLARADEGRKVAGVVFPETLPVGGTVLKLNGVGVRVFFHLVNGYATGLYVVTPAHDAEAVMNEPNPKVIYTQFLHDASEHRIREEYDAIHARYCKVNACGEKNEAAYATFMAHQTAAEGGTSQTILITDQGVSVQRGGKEIVHIDNPDFGKALVASLVGPAAPTESYRNGILGVED</sequence>
<feature type="chain" id="PRO_5030001285" description="Chalcone isomerase domain-containing protein" evidence="1">
    <location>
        <begin position="26"/>
        <end position="202"/>
    </location>
</feature>
<evidence type="ECO:0000256" key="1">
    <source>
        <dbReference type="SAM" id="SignalP"/>
    </source>
</evidence>